<feature type="region of interest" description="Disordered" evidence="1">
    <location>
        <begin position="18"/>
        <end position="43"/>
    </location>
</feature>
<evidence type="ECO:0000313" key="3">
    <source>
        <dbReference type="Proteomes" id="UP000037510"/>
    </source>
</evidence>
<keyword evidence="2" id="KW-0808">Transferase</keyword>
<name>A0A0L7LF57_OPEBR</name>
<dbReference type="GO" id="GO:0016740">
    <property type="term" value="F:transferase activity"/>
    <property type="evidence" value="ECO:0007669"/>
    <property type="project" value="UniProtKB-KW"/>
</dbReference>
<feature type="compositionally biased region" description="Low complexity" evidence="1">
    <location>
        <begin position="21"/>
        <end position="35"/>
    </location>
</feature>
<proteinExistence type="predicted"/>
<organism evidence="2 3">
    <name type="scientific">Operophtera brumata</name>
    <name type="common">Winter moth</name>
    <name type="synonym">Phalaena brumata</name>
    <dbReference type="NCBI Taxonomy" id="104452"/>
    <lineage>
        <taxon>Eukaryota</taxon>
        <taxon>Metazoa</taxon>
        <taxon>Ecdysozoa</taxon>
        <taxon>Arthropoda</taxon>
        <taxon>Hexapoda</taxon>
        <taxon>Insecta</taxon>
        <taxon>Pterygota</taxon>
        <taxon>Neoptera</taxon>
        <taxon>Endopterygota</taxon>
        <taxon>Lepidoptera</taxon>
        <taxon>Glossata</taxon>
        <taxon>Ditrysia</taxon>
        <taxon>Geometroidea</taxon>
        <taxon>Geometridae</taxon>
        <taxon>Larentiinae</taxon>
        <taxon>Operophtera</taxon>
    </lineage>
</organism>
<sequence length="105" mass="11945">MDTTLSKKPKTMAELLPGLGALQSKSPSKAQASASVKKRWNSSCKPENKFVRHTANGQMKHNSVRKVLNFQPHKPQERKKPMPENYYKLLPKTEGFKEINRLQVA</sequence>
<evidence type="ECO:0000256" key="1">
    <source>
        <dbReference type="SAM" id="MobiDB-lite"/>
    </source>
</evidence>
<dbReference type="EMBL" id="JTDY01001337">
    <property type="protein sequence ID" value="KOB74158.1"/>
    <property type="molecule type" value="Genomic_DNA"/>
</dbReference>
<dbReference type="AlphaFoldDB" id="A0A0L7LF57"/>
<comment type="caution">
    <text evidence="2">The sequence shown here is derived from an EMBL/GenBank/DDBJ whole genome shotgun (WGS) entry which is preliminary data.</text>
</comment>
<evidence type="ECO:0000313" key="2">
    <source>
        <dbReference type="EMBL" id="KOB74158.1"/>
    </source>
</evidence>
<dbReference type="Proteomes" id="UP000037510">
    <property type="component" value="Unassembled WGS sequence"/>
</dbReference>
<accession>A0A0L7LF57</accession>
<keyword evidence="3" id="KW-1185">Reference proteome</keyword>
<reference evidence="2 3" key="1">
    <citation type="journal article" date="2015" name="Genome Biol. Evol.">
        <title>The genome of winter moth (Operophtera brumata) provides a genomic perspective on sexual dimorphism and phenology.</title>
        <authorList>
            <person name="Derks M.F."/>
            <person name="Smit S."/>
            <person name="Salis L."/>
            <person name="Schijlen E."/>
            <person name="Bossers A."/>
            <person name="Mateman C."/>
            <person name="Pijl A.S."/>
            <person name="de Ridder D."/>
            <person name="Groenen M.A."/>
            <person name="Visser M.E."/>
            <person name="Megens H.J."/>
        </authorList>
    </citation>
    <scope>NUCLEOTIDE SEQUENCE [LARGE SCALE GENOMIC DNA]</scope>
    <source>
        <strain evidence="2">WM2013NL</strain>
        <tissue evidence="2">Head and thorax</tissue>
    </source>
</reference>
<protein>
    <submittedName>
        <fullName evidence="2">Glycosyltransferase</fullName>
    </submittedName>
</protein>
<gene>
    <name evidence="2" type="ORF">OBRU01_09552</name>
</gene>